<dbReference type="OrthoDB" id="7490557at2"/>
<gene>
    <name evidence="2" type="ORF">GGR37_003139</name>
</gene>
<dbReference type="PANTHER" id="PTHR11895:SF67">
    <property type="entry name" value="AMIDASE DOMAIN-CONTAINING PROTEIN"/>
    <property type="match status" value="1"/>
</dbReference>
<dbReference type="InterPro" id="IPR023631">
    <property type="entry name" value="Amidase_dom"/>
</dbReference>
<dbReference type="Gene3D" id="3.90.1300.10">
    <property type="entry name" value="Amidase signature (AS) domain"/>
    <property type="match status" value="1"/>
</dbReference>
<dbReference type="InterPro" id="IPR000120">
    <property type="entry name" value="Amidase"/>
</dbReference>
<feature type="domain" description="Amidase" evidence="1">
    <location>
        <begin position="288"/>
        <end position="369"/>
    </location>
</feature>
<evidence type="ECO:0000313" key="2">
    <source>
        <dbReference type="EMBL" id="MBB4614849.1"/>
    </source>
</evidence>
<protein>
    <submittedName>
        <fullName evidence="2">Aspartyl-tRNA(Asn)/glutamyl-tRNA(Gln) amidotransferase subunit A</fullName>
        <ecNumber evidence="2">6.3.5.6</ecNumber>
        <ecNumber evidence="2">6.3.5.7</ecNumber>
    </submittedName>
</protein>
<proteinExistence type="predicted"/>
<dbReference type="InterPro" id="IPR036928">
    <property type="entry name" value="AS_sf"/>
</dbReference>
<organism evidence="2 3">
    <name type="scientific">Novosphingobium taihuense</name>
    <dbReference type="NCBI Taxonomy" id="260085"/>
    <lineage>
        <taxon>Bacteria</taxon>
        <taxon>Pseudomonadati</taxon>
        <taxon>Pseudomonadota</taxon>
        <taxon>Alphaproteobacteria</taxon>
        <taxon>Sphingomonadales</taxon>
        <taxon>Sphingomonadaceae</taxon>
        <taxon>Novosphingobium</taxon>
    </lineage>
</organism>
<dbReference type="EC" id="6.3.5.7" evidence="2"/>
<dbReference type="Pfam" id="PF01425">
    <property type="entry name" value="Amidase"/>
    <property type="match status" value="2"/>
</dbReference>
<name>A0A7W7AEG6_9SPHN</name>
<reference evidence="2 3" key="1">
    <citation type="submission" date="2020-08" db="EMBL/GenBank/DDBJ databases">
        <title>Genomic Encyclopedia of Type Strains, Phase IV (KMG-IV): sequencing the most valuable type-strain genomes for metagenomic binning, comparative biology and taxonomic classification.</title>
        <authorList>
            <person name="Goeker M."/>
        </authorList>
    </citation>
    <scope>NUCLEOTIDE SEQUENCE [LARGE SCALE GENOMIC DNA]</scope>
    <source>
        <strain evidence="2 3">DSM 17507</strain>
    </source>
</reference>
<dbReference type="EMBL" id="JACHOA010000006">
    <property type="protein sequence ID" value="MBB4614849.1"/>
    <property type="molecule type" value="Genomic_DNA"/>
</dbReference>
<sequence length="388" mass="40250">MIDRARLEAVNAKVHAFVEFDEGARYGEGPLDDLTLGVKANVAVRGLKWTGGMGHRREVRAGADAPVVAALRAAGMAVLGTLNMHEAALGATTDNAFYGRTLNPHRDGCTPGGSSGGSGAAAAAGLCDVALGTDTLGSIRIPAAYCGAYGLKPTHGAVPDEGLLFLRPEWDVIGPLAMDLGKLERVWRVMSPGSSTDTRPFERLLVLDGLCGVQCQSGVLAGYDRARAAIGLPLQGLQLPGALTALRVSALTLAVEYLRLTMRESLDAASAELRSVMTAVEKHQPDQELLQSMAAMLHRALGEDAVLLTPTTPHAAFLHGTRPPASQADFTAPASVAGLPALAVPAGRDADGLPVSVQLVGPRGSEMRLIALARRIEPALGGAIFPSS</sequence>
<accession>A0A7W7AEG6</accession>
<dbReference type="EC" id="6.3.5.6" evidence="2"/>
<dbReference type="PANTHER" id="PTHR11895">
    <property type="entry name" value="TRANSAMIDASE"/>
    <property type="match status" value="1"/>
</dbReference>
<comment type="caution">
    <text evidence="2">The sequence shown here is derived from an EMBL/GenBank/DDBJ whole genome shotgun (WGS) entry which is preliminary data.</text>
</comment>
<evidence type="ECO:0000313" key="3">
    <source>
        <dbReference type="Proteomes" id="UP000538566"/>
    </source>
</evidence>
<keyword evidence="2" id="KW-0808">Transferase</keyword>
<keyword evidence="3" id="KW-1185">Reference proteome</keyword>
<dbReference type="SUPFAM" id="SSF75304">
    <property type="entry name" value="Amidase signature (AS) enzymes"/>
    <property type="match status" value="1"/>
</dbReference>
<dbReference type="AlphaFoldDB" id="A0A7W7AEG6"/>
<dbReference type="Proteomes" id="UP000538566">
    <property type="component" value="Unassembled WGS sequence"/>
</dbReference>
<dbReference type="RefSeq" id="WP_144906181.1">
    <property type="nucleotide sequence ID" value="NZ_JACHOA010000006.1"/>
</dbReference>
<dbReference type="GO" id="GO:0050566">
    <property type="term" value="F:asparaginyl-tRNA synthase (glutamine-hydrolyzing) activity"/>
    <property type="evidence" value="ECO:0007669"/>
    <property type="project" value="UniProtKB-EC"/>
</dbReference>
<dbReference type="GO" id="GO:0050567">
    <property type="term" value="F:glutaminyl-tRNA synthase (glutamine-hydrolyzing) activity"/>
    <property type="evidence" value="ECO:0007669"/>
    <property type="project" value="UniProtKB-EC"/>
</dbReference>
<dbReference type="GO" id="GO:0016740">
    <property type="term" value="F:transferase activity"/>
    <property type="evidence" value="ECO:0007669"/>
    <property type="project" value="UniProtKB-KW"/>
</dbReference>
<feature type="domain" description="Amidase" evidence="1">
    <location>
        <begin position="25"/>
        <end position="192"/>
    </location>
</feature>
<keyword evidence="2" id="KW-0436">Ligase</keyword>
<evidence type="ECO:0000259" key="1">
    <source>
        <dbReference type="Pfam" id="PF01425"/>
    </source>
</evidence>